<evidence type="ECO:0000256" key="4">
    <source>
        <dbReference type="ARBA" id="ARBA00022989"/>
    </source>
</evidence>
<dbReference type="Pfam" id="PF00335">
    <property type="entry name" value="Tetraspanin"/>
    <property type="match status" value="1"/>
</dbReference>
<evidence type="ECO:0000256" key="6">
    <source>
        <dbReference type="RuleBase" id="RU361218"/>
    </source>
</evidence>
<dbReference type="PRINTS" id="PR00259">
    <property type="entry name" value="TMFOUR"/>
</dbReference>
<comment type="subcellular location">
    <subcellularLocation>
        <location evidence="1 6">Membrane</location>
        <topology evidence="1 6">Multi-pass membrane protein</topology>
    </subcellularLocation>
</comment>
<dbReference type="Gene3D" id="1.10.1450.10">
    <property type="entry name" value="Tetraspanin"/>
    <property type="match status" value="1"/>
</dbReference>
<protein>
    <recommendedName>
        <fullName evidence="6">Tetraspanin</fullName>
    </recommendedName>
</protein>
<dbReference type="InterPro" id="IPR018499">
    <property type="entry name" value="Tetraspanin/Peripherin"/>
</dbReference>
<proteinExistence type="inferred from homology"/>
<evidence type="ECO:0000256" key="5">
    <source>
        <dbReference type="ARBA" id="ARBA00023136"/>
    </source>
</evidence>
<dbReference type="CDD" id="cd03127">
    <property type="entry name" value="tetraspanin_LEL"/>
    <property type="match status" value="1"/>
</dbReference>
<dbReference type="eggNOG" id="KOG3882">
    <property type="taxonomic scope" value="Eukaryota"/>
</dbReference>
<dbReference type="SUPFAM" id="SSF48652">
    <property type="entry name" value="Tetraspanin"/>
    <property type="match status" value="1"/>
</dbReference>
<keyword evidence="3 6" id="KW-0812">Transmembrane</keyword>
<evidence type="ECO:0000313" key="7">
    <source>
        <dbReference type="EMBL" id="KDR15407.1"/>
    </source>
</evidence>
<keyword evidence="8" id="KW-1185">Reference proteome</keyword>
<dbReference type="GO" id="GO:0005886">
    <property type="term" value="C:plasma membrane"/>
    <property type="evidence" value="ECO:0007669"/>
    <property type="project" value="TreeGrafter"/>
</dbReference>
<dbReference type="OrthoDB" id="5870230at2759"/>
<dbReference type="OMA" id="INETMCQ"/>
<evidence type="ECO:0000313" key="8">
    <source>
        <dbReference type="Proteomes" id="UP000027135"/>
    </source>
</evidence>
<dbReference type="Proteomes" id="UP000027135">
    <property type="component" value="Unassembled WGS sequence"/>
</dbReference>
<dbReference type="PANTHER" id="PTHR19282">
    <property type="entry name" value="TETRASPANIN"/>
    <property type="match status" value="1"/>
</dbReference>
<accession>A0A067QYI3</accession>
<feature type="transmembrane region" description="Helical" evidence="6">
    <location>
        <begin position="260"/>
        <end position="283"/>
    </location>
</feature>
<dbReference type="InParanoid" id="A0A067QYI3"/>
<feature type="transmembrane region" description="Helical" evidence="6">
    <location>
        <begin position="12"/>
        <end position="37"/>
    </location>
</feature>
<gene>
    <name evidence="7" type="ORF">L798_08271</name>
</gene>
<dbReference type="InterPro" id="IPR000301">
    <property type="entry name" value="Tetraspanin_animals"/>
</dbReference>
<dbReference type="AlphaFoldDB" id="A0A067QYI3"/>
<dbReference type="PIRSF" id="PIRSF002419">
    <property type="entry name" value="Tetraspanin"/>
    <property type="match status" value="1"/>
</dbReference>
<evidence type="ECO:0000256" key="3">
    <source>
        <dbReference type="ARBA" id="ARBA00022692"/>
    </source>
</evidence>
<feature type="transmembrane region" description="Helical" evidence="6">
    <location>
        <begin position="57"/>
        <end position="82"/>
    </location>
</feature>
<reference evidence="7 8" key="1">
    <citation type="journal article" date="2014" name="Nat. Commun.">
        <title>Molecular traces of alternative social organization in a termite genome.</title>
        <authorList>
            <person name="Terrapon N."/>
            <person name="Li C."/>
            <person name="Robertson H.M."/>
            <person name="Ji L."/>
            <person name="Meng X."/>
            <person name="Booth W."/>
            <person name="Chen Z."/>
            <person name="Childers C.P."/>
            <person name="Glastad K.M."/>
            <person name="Gokhale K."/>
            <person name="Gowin J."/>
            <person name="Gronenberg W."/>
            <person name="Hermansen R.A."/>
            <person name="Hu H."/>
            <person name="Hunt B.G."/>
            <person name="Huylmans A.K."/>
            <person name="Khalil S.M."/>
            <person name="Mitchell R.D."/>
            <person name="Munoz-Torres M.C."/>
            <person name="Mustard J.A."/>
            <person name="Pan H."/>
            <person name="Reese J.T."/>
            <person name="Scharf M.E."/>
            <person name="Sun F."/>
            <person name="Vogel H."/>
            <person name="Xiao J."/>
            <person name="Yang W."/>
            <person name="Yang Z."/>
            <person name="Yang Z."/>
            <person name="Zhou J."/>
            <person name="Zhu J."/>
            <person name="Brent C.S."/>
            <person name="Elsik C.G."/>
            <person name="Goodisman M.A."/>
            <person name="Liberles D.A."/>
            <person name="Roe R.M."/>
            <person name="Vargo E.L."/>
            <person name="Vilcinskas A."/>
            <person name="Wang J."/>
            <person name="Bornberg-Bauer E."/>
            <person name="Korb J."/>
            <person name="Zhang G."/>
            <person name="Liebig J."/>
        </authorList>
    </citation>
    <scope>NUCLEOTIDE SEQUENCE [LARGE SCALE GENOMIC DNA]</scope>
    <source>
        <tissue evidence="7">Whole organism</tissue>
    </source>
</reference>
<comment type="similarity">
    <text evidence="2 6">Belongs to the tetraspanin (TM4SF) family.</text>
</comment>
<evidence type="ECO:0000256" key="1">
    <source>
        <dbReference type="ARBA" id="ARBA00004141"/>
    </source>
</evidence>
<dbReference type="PANTHER" id="PTHR19282:SF534">
    <property type="entry name" value="TETRASPANIN FAMILY-RELATED"/>
    <property type="match status" value="1"/>
</dbReference>
<keyword evidence="5 6" id="KW-0472">Membrane</keyword>
<dbReference type="InterPro" id="IPR008952">
    <property type="entry name" value="Tetraspanin_EC2_sf"/>
</dbReference>
<name>A0A067QYI3_ZOONE</name>
<keyword evidence="4 6" id="KW-1133">Transmembrane helix</keyword>
<sequence length="295" mass="32808">MAIGCGLKCSKGVLLSFNIVFWVSGCIMLVVGIWMILDPKKTHLFSLTSTDDVAPDLLQYLAYVLVAIGCLIVLVGFCGCCASLYERRFLLITYFVFLFMLLCAELSIAVTTLGYREDFLTGLENRLLNRFRDEYGRDSNDVFTQAIDQAQFTFNCCGVLSDTDYINTKWRNESIGISNRSRINVPLTCCVLANPDVTNAGSPIIVVSRFFSGTVEESWQHPQPMDETACQNTGVDRHHLSRHKKGCLEDLEKWLKDDTAVLIGLGIGIAFFHMLGMIFSVTLCRNLGAGLAQGH</sequence>
<organism evidence="7 8">
    <name type="scientific">Zootermopsis nevadensis</name>
    <name type="common">Dampwood termite</name>
    <dbReference type="NCBI Taxonomy" id="136037"/>
    <lineage>
        <taxon>Eukaryota</taxon>
        <taxon>Metazoa</taxon>
        <taxon>Ecdysozoa</taxon>
        <taxon>Arthropoda</taxon>
        <taxon>Hexapoda</taxon>
        <taxon>Insecta</taxon>
        <taxon>Pterygota</taxon>
        <taxon>Neoptera</taxon>
        <taxon>Polyneoptera</taxon>
        <taxon>Dictyoptera</taxon>
        <taxon>Blattodea</taxon>
        <taxon>Blattoidea</taxon>
        <taxon>Termitoidae</taxon>
        <taxon>Termopsidae</taxon>
        <taxon>Zootermopsis</taxon>
    </lineage>
</organism>
<evidence type="ECO:0000256" key="2">
    <source>
        <dbReference type="ARBA" id="ARBA00006840"/>
    </source>
</evidence>
<feature type="transmembrane region" description="Helical" evidence="6">
    <location>
        <begin position="89"/>
        <end position="115"/>
    </location>
</feature>
<dbReference type="EMBL" id="KK852827">
    <property type="protein sequence ID" value="KDR15407.1"/>
    <property type="molecule type" value="Genomic_DNA"/>
</dbReference>